<dbReference type="GO" id="GO:0005634">
    <property type="term" value="C:nucleus"/>
    <property type="evidence" value="ECO:0007669"/>
    <property type="project" value="UniProtKB-SubCell"/>
</dbReference>
<dbReference type="PROSITE" id="PS51319">
    <property type="entry name" value="TFIIS_N"/>
    <property type="match status" value="1"/>
</dbReference>
<dbReference type="AlphaFoldDB" id="A0A3B4AWR1"/>
<dbReference type="Proteomes" id="UP000261520">
    <property type="component" value="Unplaced"/>
</dbReference>
<dbReference type="Pfam" id="PF08711">
    <property type="entry name" value="Med26"/>
    <property type="match status" value="1"/>
</dbReference>
<dbReference type="InterPro" id="IPR035441">
    <property type="entry name" value="TFIIS/LEDGF_dom_sf"/>
</dbReference>
<proteinExistence type="predicted"/>
<keyword evidence="2 3" id="KW-0539">Nucleus</keyword>
<dbReference type="STRING" id="409849.ENSPMGP00000021165"/>
<name>A0A3B4AWR1_9GOBI</name>
<dbReference type="FunFam" id="1.20.930.10:FF:000002">
    <property type="entry name" value="Transcription elongation factor A (SII), 1"/>
    <property type="match status" value="1"/>
</dbReference>
<protein>
    <recommendedName>
        <fullName evidence="4">TFIIS N-terminal domain-containing protein</fullName>
    </recommendedName>
</protein>
<reference evidence="5" key="1">
    <citation type="submission" date="2025-08" db="UniProtKB">
        <authorList>
            <consortium name="Ensembl"/>
        </authorList>
    </citation>
    <scope>IDENTIFICATION</scope>
</reference>
<dbReference type="GO" id="GO:0006351">
    <property type="term" value="P:DNA-templated transcription"/>
    <property type="evidence" value="ECO:0007669"/>
    <property type="project" value="TreeGrafter"/>
</dbReference>
<dbReference type="Gene3D" id="1.20.930.10">
    <property type="entry name" value="Conserved domain common to transcription factors TFIIS, elongin A, CRSP70"/>
    <property type="match status" value="1"/>
</dbReference>
<dbReference type="PANTHER" id="PTHR11477">
    <property type="entry name" value="TRANSCRIPTION FACTOR S-II ZINC FINGER DOMAIN-CONTAINING PROTEIN"/>
    <property type="match status" value="1"/>
</dbReference>
<dbReference type="InterPro" id="IPR003617">
    <property type="entry name" value="TFIIS/CRSP70_N_sub"/>
</dbReference>
<keyword evidence="6" id="KW-1185">Reference proteome</keyword>
<comment type="subcellular location">
    <subcellularLocation>
        <location evidence="1 3">Nucleus</location>
    </subcellularLocation>
</comment>
<evidence type="ECO:0000313" key="6">
    <source>
        <dbReference type="Proteomes" id="UP000261520"/>
    </source>
</evidence>
<evidence type="ECO:0000259" key="4">
    <source>
        <dbReference type="PROSITE" id="PS51319"/>
    </source>
</evidence>
<evidence type="ECO:0000256" key="2">
    <source>
        <dbReference type="ARBA" id="ARBA00023242"/>
    </source>
</evidence>
<accession>A0A3B4AWR1</accession>
<dbReference type="Ensembl" id="ENSPMGT00000022557.1">
    <property type="protein sequence ID" value="ENSPMGP00000021165.1"/>
    <property type="gene ID" value="ENSPMGG00000017147.1"/>
</dbReference>
<dbReference type="SUPFAM" id="SSF47676">
    <property type="entry name" value="Conserved domain common to transcription factors TFIIS, elongin A, CRSP70"/>
    <property type="match status" value="1"/>
</dbReference>
<organism evidence="5 6">
    <name type="scientific">Periophthalmus magnuspinnatus</name>
    <dbReference type="NCBI Taxonomy" id="409849"/>
    <lineage>
        <taxon>Eukaryota</taxon>
        <taxon>Metazoa</taxon>
        <taxon>Chordata</taxon>
        <taxon>Craniata</taxon>
        <taxon>Vertebrata</taxon>
        <taxon>Euteleostomi</taxon>
        <taxon>Actinopterygii</taxon>
        <taxon>Neopterygii</taxon>
        <taxon>Teleostei</taxon>
        <taxon>Neoteleostei</taxon>
        <taxon>Acanthomorphata</taxon>
        <taxon>Gobiaria</taxon>
        <taxon>Gobiiformes</taxon>
        <taxon>Gobioidei</taxon>
        <taxon>Gobiidae</taxon>
        <taxon>Oxudercinae</taxon>
        <taxon>Periophthalmus</taxon>
    </lineage>
</organism>
<evidence type="ECO:0000256" key="1">
    <source>
        <dbReference type="ARBA" id="ARBA00004123"/>
    </source>
</evidence>
<evidence type="ECO:0000256" key="3">
    <source>
        <dbReference type="PROSITE-ProRule" id="PRU00649"/>
    </source>
</evidence>
<dbReference type="PANTHER" id="PTHR11477:SF50">
    <property type="entry name" value="TRANSCRIPTION ELONGATION FACTOR A PROTEIN 3 ISOFORM X1"/>
    <property type="match status" value="1"/>
</dbReference>
<evidence type="ECO:0000313" key="5">
    <source>
        <dbReference type="Ensembl" id="ENSPMGP00000021165.1"/>
    </source>
</evidence>
<dbReference type="CDD" id="cd00183">
    <property type="entry name" value="TFIIS_I"/>
    <property type="match status" value="1"/>
</dbReference>
<sequence>MTREEDIIRIAKKLDKMVSRNNTDGALDLLKELKSFNMTLKLLQETRIGMSVNGIRKHCTDEEVIALAKFLIKDWKRLLGN</sequence>
<reference evidence="5" key="2">
    <citation type="submission" date="2025-09" db="UniProtKB">
        <authorList>
            <consortium name="Ensembl"/>
        </authorList>
    </citation>
    <scope>IDENTIFICATION</scope>
</reference>
<feature type="domain" description="TFIIS N-terminal" evidence="4">
    <location>
        <begin position="5"/>
        <end position="81"/>
    </location>
</feature>
<dbReference type="SMART" id="SM00509">
    <property type="entry name" value="TFS2N"/>
    <property type="match status" value="1"/>
</dbReference>
<dbReference type="InterPro" id="IPR017923">
    <property type="entry name" value="TFIIS_N"/>
</dbReference>